<name>A0AAW2S7B5_SESRA</name>
<feature type="compositionally biased region" description="Low complexity" evidence="1">
    <location>
        <begin position="52"/>
        <end position="63"/>
    </location>
</feature>
<reference evidence="2" key="2">
    <citation type="journal article" date="2024" name="Plant">
        <title>Genomic evolution and insights into agronomic trait innovations of Sesamum species.</title>
        <authorList>
            <person name="Miao H."/>
            <person name="Wang L."/>
            <person name="Qu L."/>
            <person name="Liu H."/>
            <person name="Sun Y."/>
            <person name="Le M."/>
            <person name="Wang Q."/>
            <person name="Wei S."/>
            <person name="Zheng Y."/>
            <person name="Lin W."/>
            <person name="Duan Y."/>
            <person name="Cao H."/>
            <person name="Xiong S."/>
            <person name="Wang X."/>
            <person name="Wei L."/>
            <person name="Li C."/>
            <person name="Ma Q."/>
            <person name="Ju M."/>
            <person name="Zhao R."/>
            <person name="Li G."/>
            <person name="Mu C."/>
            <person name="Tian Q."/>
            <person name="Mei H."/>
            <person name="Zhang T."/>
            <person name="Gao T."/>
            <person name="Zhang H."/>
        </authorList>
    </citation>
    <scope>NUCLEOTIDE SEQUENCE</scope>
    <source>
        <strain evidence="2">G02</strain>
    </source>
</reference>
<proteinExistence type="predicted"/>
<evidence type="ECO:0000313" key="2">
    <source>
        <dbReference type="EMBL" id="KAL0387596.1"/>
    </source>
</evidence>
<accession>A0AAW2S7B5</accession>
<protein>
    <submittedName>
        <fullName evidence="2">Uncharacterized protein</fullName>
    </submittedName>
</protein>
<gene>
    <name evidence="2" type="ORF">Sradi_2641400</name>
</gene>
<feature type="region of interest" description="Disordered" evidence="1">
    <location>
        <begin position="16"/>
        <end position="83"/>
    </location>
</feature>
<sequence>MAEVLRLEGAQSIVERGGSITSSLTTFSSSPGEEAPSSSPPPHHPHPTNNGRPLPLAASSSSSRLKDRKIESLSSSKWPWRCPRHDDFLLKNELTHLKKP</sequence>
<organism evidence="2">
    <name type="scientific">Sesamum radiatum</name>
    <name type="common">Black benniseed</name>
    <dbReference type="NCBI Taxonomy" id="300843"/>
    <lineage>
        <taxon>Eukaryota</taxon>
        <taxon>Viridiplantae</taxon>
        <taxon>Streptophyta</taxon>
        <taxon>Embryophyta</taxon>
        <taxon>Tracheophyta</taxon>
        <taxon>Spermatophyta</taxon>
        <taxon>Magnoliopsida</taxon>
        <taxon>eudicotyledons</taxon>
        <taxon>Gunneridae</taxon>
        <taxon>Pentapetalae</taxon>
        <taxon>asterids</taxon>
        <taxon>lamiids</taxon>
        <taxon>Lamiales</taxon>
        <taxon>Pedaliaceae</taxon>
        <taxon>Sesamum</taxon>
    </lineage>
</organism>
<feature type="compositionally biased region" description="Low complexity" evidence="1">
    <location>
        <begin position="19"/>
        <end position="37"/>
    </location>
</feature>
<dbReference type="EMBL" id="JACGWJ010000011">
    <property type="protein sequence ID" value="KAL0387596.1"/>
    <property type="molecule type" value="Genomic_DNA"/>
</dbReference>
<dbReference type="AlphaFoldDB" id="A0AAW2S7B5"/>
<comment type="caution">
    <text evidence="2">The sequence shown here is derived from an EMBL/GenBank/DDBJ whole genome shotgun (WGS) entry which is preliminary data.</text>
</comment>
<evidence type="ECO:0000256" key="1">
    <source>
        <dbReference type="SAM" id="MobiDB-lite"/>
    </source>
</evidence>
<reference evidence="2" key="1">
    <citation type="submission" date="2020-06" db="EMBL/GenBank/DDBJ databases">
        <authorList>
            <person name="Li T."/>
            <person name="Hu X."/>
            <person name="Zhang T."/>
            <person name="Song X."/>
            <person name="Zhang H."/>
            <person name="Dai N."/>
            <person name="Sheng W."/>
            <person name="Hou X."/>
            <person name="Wei L."/>
        </authorList>
    </citation>
    <scope>NUCLEOTIDE SEQUENCE</scope>
    <source>
        <strain evidence="2">G02</strain>
        <tissue evidence="2">Leaf</tissue>
    </source>
</reference>